<dbReference type="GO" id="GO:0005975">
    <property type="term" value="P:carbohydrate metabolic process"/>
    <property type="evidence" value="ECO:0007669"/>
    <property type="project" value="InterPro"/>
</dbReference>
<evidence type="ECO:0000313" key="5">
    <source>
        <dbReference type="Proteomes" id="UP000184291"/>
    </source>
</evidence>
<dbReference type="Pfam" id="PF00128">
    <property type="entry name" value="Alpha-amylase"/>
    <property type="match status" value="1"/>
</dbReference>
<dbReference type="STRING" id="1892869.ACGLYG10_1361"/>
<dbReference type="PANTHER" id="PTHR10357:SF210">
    <property type="entry name" value="MALTODEXTRIN GLUCOSIDASE"/>
    <property type="match status" value="1"/>
</dbReference>
<dbReference type="EMBL" id="FQTT01000010">
    <property type="protein sequence ID" value="SHE25147.1"/>
    <property type="molecule type" value="Genomic_DNA"/>
</dbReference>
<dbReference type="InterPro" id="IPR017853">
    <property type="entry name" value="GH"/>
</dbReference>
<dbReference type="SMART" id="SM00642">
    <property type="entry name" value="Aamy"/>
    <property type="match status" value="1"/>
</dbReference>
<protein>
    <recommendedName>
        <fullName evidence="3">Glycosyl hydrolase family 13 catalytic domain-containing protein</fullName>
    </recommendedName>
</protein>
<dbReference type="GO" id="GO:0016798">
    <property type="term" value="F:hydrolase activity, acting on glycosyl bonds"/>
    <property type="evidence" value="ECO:0007669"/>
    <property type="project" value="UniProtKB-KW"/>
</dbReference>
<dbReference type="Gene3D" id="3.20.20.80">
    <property type="entry name" value="Glycosidases"/>
    <property type="match status" value="1"/>
</dbReference>
<dbReference type="SUPFAM" id="SSF51445">
    <property type="entry name" value="(Trans)glycosidases"/>
    <property type="match status" value="1"/>
</dbReference>
<evidence type="ECO:0000256" key="1">
    <source>
        <dbReference type="ARBA" id="ARBA00022801"/>
    </source>
</evidence>
<evidence type="ECO:0000259" key="3">
    <source>
        <dbReference type="SMART" id="SM00642"/>
    </source>
</evidence>
<dbReference type="Gene3D" id="3.90.400.10">
    <property type="entry name" value="Oligo-1,6-glucosidase, Domain 2"/>
    <property type="match status" value="1"/>
</dbReference>
<feature type="domain" description="Glycosyl hydrolase family 13 catalytic" evidence="3">
    <location>
        <begin position="36"/>
        <end position="392"/>
    </location>
</feature>
<evidence type="ECO:0000256" key="2">
    <source>
        <dbReference type="ARBA" id="ARBA00023295"/>
    </source>
</evidence>
<proteinExistence type="predicted"/>
<name>A0A1M4RZJ3_9ACTO</name>
<dbReference type="PANTHER" id="PTHR10357">
    <property type="entry name" value="ALPHA-AMYLASE FAMILY MEMBER"/>
    <property type="match status" value="1"/>
</dbReference>
<gene>
    <name evidence="4" type="ORF">ACGLYG10_1361</name>
</gene>
<keyword evidence="1" id="KW-0378">Hydrolase</keyword>
<dbReference type="InterPro" id="IPR045857">
    <property type="entry name" value="O16G_dom_2"/>
</dbReference>
<dbReference type="RefSeq" id="WP_170866477.1">
    <property type="nucleotide sequence ID" value="NZ_FQTT01000010.1"/>
</dbReference>
<organism evidence="4 5">
    <name type="scientific">Actinomyces glycerinitolerans</name>
    <dbReference type="NCBI Taxonomy" id="1892869"/>
    <lineage>
        <taxon>Bacteria</taxon>
        <taxon>Bacillati</taxon>
        <taxon>Actinomycetota</taxon>
        <taxon>Actinomycetes</taxon>
        <taxon>Actinomycetales</taxon>
        <taxon>Actinomycetaceae</taxon>
        <taxon>Actinomyces</taxon>
    </lineage>
</organism>
<keyword evidence="5" id="KW-1185">Reference proteome</keyword>
<accession>A0A1M4RZJ3</accession>
<reference evidence="5" key="1">
    <citation type="submission" date="2016-09" db="EMBL/GenBank/DDBJ databases">
        <authorList>
            <person name="Strepis N."/>
        </authorList>
    </citation>
    <scope>NUCLEOTIDE SEQUENCE [LARGE SCALE GENOMIC DNA]</scope>
</reference>
<dbReference type="CDD" id="cd11338">
    <property type="entry name" value="AmyAc_CMD"/>
    <property type="match status" value="1"/>
</dbReference>
<sequence length="482" mass="53833">MTTKGYEVEYAAVAAGARLDAPVSVPRWLESAVFYQVFPERFCNGDPSNDPAYVEPWGGVPTRENFFGGDLQGITQHLDHIQSLGANALYLTPVFTAGTNHRYDGEDYFAIDPVLGGDMAFDELLDAVHRRGMRVVLDGVFNHCGWHHPYFEDVLDKGAKSRYVNWFLVEDFPVVSDPAPNYETCSGCAYLPKWNVYNPEVREHHFRAALHWLERGIDGWRLDVPYFINDVFWKRFRSVVKERFPDACLIGEEWQSPTRWLHGDTFDGTMNYGLRDLALAYAATRKADASTTARAALTLQDAIPWHAAPAMMNLLGSHDTPRLFQECGDDVAAVCEALALMFAFPGAPMIYYGDEVGMRGDNDPGCRGCMSWDRNDWNHELLAVFKSFTGARRDSMSLGRGRLEIPYAVGDVIALRNNTMNGTTTTLINRNSAATVVPADLVPPHGRDLMTLVGGRFAKPPTAVGDWLVVPGRSVRLVEEVR</sequence>
<evidence type="ECO:0000313" key="4">
    <source>
        <dbReference type="EMBL" id="SHE25147.1"/>
    </source>
</evidence>
<dbReference type="AlphaFoldDB" id="A0A1M4RZJ3"/>
<dbReference type="Proteomes" id="UP000184291">
    <property type="component" value="Unassembled WGS sequence"/>
</dbReference>
<keyword evidence="2" id="KW-0326">Glycosidase</keyword>
<dbReference type="InterPro" id="IPR006047">
    <property type="entry name" value="GH13_cat_dom"/>
</dbReference>